<keyword evidence="6" id="KW-0645">Protease</keyword>
<evidence type="ECO:0000256" key="3">
    <source>
        <dbReference type="SAM" id="SignalP"/>
    </source>
</evidence>
<feature type="signal peptide" evidence="3">
    <location>
        <begin position="1"/>
        <end position="23"/>
    </location>
</feature>
<feature type="chain" id="PRO_5042820372" evidence="3">
    <location>
        <begin position="24"/>
        <end position="400"/>
    </location>
</feature>
<keyword evidence="2 3" id="KW-0732">Signal</keyword>
<dbReference type="EMBL" id="JBAMMX010000005">
    <property type="protein sequence ID" value="KAK6939617.1"/>
    <property type="molecule type" value="Genomic_DNA"/>
</dbReference>
<reference evidence="6 7" key="1">
    <citation type="submission" date="2023-12" db="EMBL/GenBank/DDBJ databases">
        <title>A high-quality genome assembly for Dillenia turbinata (Dilleniales).</title>
        <authorList>
            <person name="Chanderbali A."/>
        </authorList>
    </citation>
    <scope>NUCLEOTIDE SEQUENCE [LARGE SCALE GENOMIC DNA]</scope>
    <source>
        <strain evidence="6">LSX21</strain>
        <tissue evidence="6">Leaf</tissue>
    </source>
</reference>
<dbReference type="InterPro" id="IPR036852">
    <property type="entry name" value="Peptidase_S8/S53_dom_sf"/>
</dbReference>
<dbReference type="Gene3D" id="3.30.70.80">
    <property type="entry name" value="Peptidase S8 propeptide/proteinase inhibitor I9"/>
    <property type="match status" value="1"/>
</dbReference>
<evidence type="ECO:0000313" key="6">
    <source>
        <dbReference type="EMBL" id="KAK6939617.1"/>
    </source>
</evidence>
<comment type="caution">
    <text evidence="6">The sequence shown here is derived from an EMBL/GenBank/DDBJ whole genome shotgun (WGS) entry which is preliminary data.</text>
</comment>
<dbReference type="InterPro" id="IPR010259">
    <property type="entry name" value="S8pro/Inhibitor_I9"/>
</dbReference>
<name>A0AAN8ZJ55_9MAGN</name>
<dbReference type="Gene3D" id="3.50.30.30">
    <property type="match status" value="1"/>
</dbReference>
<evidence type="ECO:0000256" key="1">
    <source>
        <dbReference type="ARBA" id="ARBA00011073"/>
    </source>
</evidence>
<organism evidence="6 7">
    <name type="scientific">Dillenia turbinata</name>
    <dbReference type="NCBI Taxonomy" id="194707"/>
    <lineage>
        <taxon>Eukaryota</taxon>
        <taxon>Viridiplantae</taxon>
        <taxon>Streptophyta</taxon>
        <taxon>Embryophyta</taxon>
        <taxon>Tracheophyta</taxon>
        <taxon>Spermatophyta</taxon>
        <taxon>Magnoliopsida</taxon>
        <taxon>eudicotyledons</taxon>
        <taxon>Gunneridae</taxon>
        <taxon>Pentapetalae</taxon>
        <taxon>Dilleniales</taxon>
        <taxon>Dilleniaceae</taxon>
        <taxon>Dillenia</taxon>
    </lineage>
</organism>
<evidence type="ECO:0000313" key="7">
    <source>
        <dbReference type="Proteomes" id="UP001370490"/>
    </source>
</evidence>
<keyword evidence="7" id="KW-1185">Reference proteome</keyword>
<feature type="domain" description="Inhibitor I9" evidence="4">
    <location>
        <begin position="28"/>
        <end position="105"/>
    </location>
</feature>
<comment type="similarity">
    <text evidence="1">Belongs to the peptidase S8 family.</text>
</comment>
<dbReference type="Gene3D" id="3.40.50.200">
    <property type="entry name" value="Peptidase S8/S53 domain"/>
    <property type="match status" value="1"/>
</dbReference>
<feature type="domain" description="Subtilisin-like protease fibronectin type-III" evidence="5">
    <location>
        <begin position="305"/>
        <end position="385"/>
    </location>
</feature>
<dbReference type="Pfam" id="PF17766">
    <property type="entry name" value="fn3_6"/>
    <property type="match status" value="1"/>
</dbReference>
<accession>A0AAN8ZJ55</accession>
<evidence type="ECO:0000259" key="5">
    <source>
        <dbReference type="Pfam" id="PF17766"/>
    </source>
</evidence>
<dbReference type="InterPro" id="IPR045051">
    <property type="entry name" value="SBT"/>
</dbReference>
<dbReference type="InterPro" id="IPR041469">
    <property type="entry name" value="Subtilisin-like_FN3"/>
</dbReference>
<evidence type="ECO:0000256" key="2">
    <source>
        <dbReference type="ARBA" id="ARBA00022729"/>
    </source>
</evidence>
<evidence type="ECO:0000259" key="4">
    <source>
        <dbReference type="Pfam" id="PF05922"/>
    </source>
</evidence>
<dbReference type="PANTHER" id="PTHR10795">
    <property type="entry name" value="PROPROTEIN CONVERTASE SUBTILISIN/KEXIN"/>
    <property type="match status" value="1"/>
</dbReference>
<dbReference type="GO" id="GO:0006508">
    <property type="term" value="P:proteolysis"/>
    <property type="evidence" value="ECO:0007669"/>
    <property type="project" value="UniProtKB-KW"/>
</dbReference>
<dbReference type="AlphaFoldDB" id="A0AAN8ZJ55"/>
<proteinExistence type="inferred from homology"/>
<dbReference type="GO" id="GO:0004252">
    <property type="term" value="F:serine-type endopeptidase activity"/>
    <property type="evidence" value="ECO:0007669"/>
    <property type="project" value="InterPro"/>
</dbReference>
<dbReference type="FunFam" id="3.30.70.80:FF:000003">
    <property type="entry name" value="Subtilisin-like protease SBT1.9"/>
    <property type="match status" value="1"/>
</dbReference>
<dbReference type="InterPro" id="IPR037045">
    <property type="entry name" value="S8pro/Inhibitor_I9_sf"/>
</dbReference>
<keyword evidence="6" id="KW-0378">Hydrolase</keyword>
<dbReference type="Gene3D" id="2.60.40.2310">
    <property type="match status" value="1"/>
</dbReference>
<dbReference type="Pfam" id="PF05922">
    <property type="entry name" value="Inhibitor_I9"/>
    <property type="match status" value="1"/>
</dbReference>
<protein>
    <submittedName>
        <fullName evidence="6">Subtilisin-like protease, fibronectin type-III domain</fullName>
    </submittedName>
</protein>
<dbReference type="CDD" id="cd02120">
    <property type="entry name" value="PA_subtilisin_like"/>
    <property type="match status" value="1"/>
</dbReference>
<gene>
    <name evidence="6" type="ORF">RJ641_029148</name>
</gene>
<dbReference type="SUPFAM" id="SSF52743">
    <property type="entry name" value="Subtilisin-like"/>
    <property type="match status" value="1"/>
</dbReference>
<sequence length="400" mass="44235">MANLRPILLWFFSISIFHVTSRSAELDTYIVHMDLSVMPNSFSDHHSWFSSVLDNSKTAADSSRLIYSYNNVMHGFSARLTLTELEVLKTSPGYVSSYKDLPVKADTTHSCQFLGLSSSSGAWPLTKYGDGIIIGLVDTGIWPESESYNDDGMASVPSRWKGICENGTQFSSSLCNRKLIGASQFELIFMDLCLDVKELKQVAYNKIVVCQDKNDSLSDQVYNVHQAKAAAGIFITNITDLEFFIQTSFPAVFMNFSNGQVIEDYVKNSASQSKASIEFRKTLLGTKPAPSVTSYSSRGPSPNCPFRTVTNVGDEISSYMAKVFMPSQELNVTVIPDRLVFTKKCEKLSYKLVIEGPSTIKEYAIYGSLSWVDSDEKYVVKSPILATSLSSEAILSSVTS</sequence>
<dbReference type="Proteomes" id="UP001370490">
    <property type="component" value="Unassembled WGS sequence"/>
</dbReference>